<feature type="signal peptide" evidence="1">
    <location>
        <begin position="1"/>
        <end position="23"/>
    </location>
</feature>
<dbReference type="Proteomes" id="UP000030152">
    <property type="component" value="Unassembled WGS sequence"/>
</dbReference>
<evidence type="ECO:0008006" key="4">
    <source>
        <dbReference type="Google" id="ProtNLM"/>
    </source>
</evidence>
<dbReference type="EMBL" id="JRLX01000025">
    <property type="protein sequence ID" value="KGO85240.1"/>
    <property type="molecule type" value="Genomic_DNA"/>
</dbReference>
<dbReference type="eggNOG" id="ENOG502ZCA0">
    <property type="taxonomic scope" value="Bacteria"/>
</dbReference>
<dbReference type="RefSeq" id="WP_020214061.1">
    <property type="nucleotide sequence ID" value="NZ_JRLX01000025.1"/>
</dbReference>
<proteinExistence type="predicted"/>
<protein>
    <recommendedName>
        <fullName evidence="4">DUF4249 domain-containing protein</fullName>
    </recommendedName>
</protein>
<organism evidence="2 3">
    <name type="scientific">Flavobacterium rivuli WB 3.3-2 = DSM 21788</name>
    <dbReference type="NCBI Taxonomy" id="1121895"/>
    <lineage>
        <taxon>Bacteria</taxon>
        <taxon>Pseudomonadati</taxon>
        <taxon>Bacteroidota</taxon>
        <taxon>Flavobacteriia</taxon>
        <taxon>Flavobacteriales</taxon>
        <taxon>Flavobacteriaceae</taxon>
        <taxon>Flavobacterium</taxon>
    </lineage>
</organism>
<gene>
    <name evidence="2" type="ORF">Q765_17245</name>
</gene>
<dbReference type="OrthoDB" id="1430047at2"/>
<reference evidence="2 3" key="1">
    <citation type="submission" date="2013-09" db="EMBL/GenBank/DDBJ databases">
        <authorList>
            <person name="Zeng Z."/>
            <person name="Chen C."/>
        </authorList>
    </citation>
    <scope>NUCLEOTIDE SEQUENCE [LARGE SCALE GENOMIC DNA]</scope>
    <source>
        <strain evidence="2 3">WB 3.3-2</strain>
    </source>
</reference>
<evidence type="ECO:0000256" key="1">
    <source>
        <dbReference type="SAM" id="SignalP"/>
    </source>
</evidence>
<sequence>MKNIKYILSLFLLLVLASCEEVVDVDLDTATPRLVVEASIDWERGTSGRLQTIKLSKTRGYYDTQVPVVEGATVFITNSAGNNYNFDEEPGTGNYICNYFQPAIGETYVLTIISEGQTYTATEKMYAAPLITRTAQTNEGGFLGEDIEMRFYWDDFPDEDNYYLTRIDAAVIPFPDYDTSDDEFFQGNEMFEVFFDEDLKQGDVINIKLYGISQQYHDYMNVLLEAAGGGGGPFSAVPVAARGNVINANNNANYALGYFRVCQVGALDYTVQ</sequence>
<dbReference type="Pfam" id="PF14054">
    <property type="entry name" value="DUF4249"/>
    <property type="match status" value="1"/>
</dbReference>
<evidence type="ECO:0000313" key="3">
    <source>
        <dbReference type="Proteomes" id="UP000030152"/>
    </source>
</evidence>
<keyword evidence="1" id="KW-0732">Signal</keyword>
<accession>A0A0A2MAD8</accession>
<keyword evidence="3" id="KW-1185">Reference proteome</keyword>
<evidence type="ECO:0000313" key="2">
    <source>
        <dbReference type="EMBL" id="KGO85240.1"/>
    </source>
</evidence>
<name>A0A0A2MAD8_9FLAO</name>
<dbReference type="STRING" id="1121895.GCA_000378485_02892"/>
<dbReference type="InterPro" id="IPR025345">
    <property type="entry name" value="DUF4249"/>
</dbReference>
<feature type="chain" id="PRO_5001992065" description="DUF4249 domain-containing protein" evidence="1">
    <location>
        <begin position="24"/>
        <end position="272"/>
    </location>
</feature>
<dbReference type="PROSITE" id="PS51257">
    <property type="entry name" value="PROKAR_LIPOPROTEIN"/>
    <property type="match status" value="1"/>
</dbReference>
<comment type="caution">
    <text evidence="2">The sequence shown here is derived from an EMBL/GenBank/DDBJ whole genome shotgun (WGS) entry which is preliminary data.</text>
</comment>
<dbReference type="AlphaFoldDB" id="A0A0A2MAD8"/>